<dbReference type="Proteomes" id="UP001239445">
    <property type="component" value="Unassembled WGS sequence"/>
</dbReference>
<feature type="compositionally biased region" description="Polar residues" evidence="1">
    <location>
        <begin position="538"/>
        <end position="554"/>
    </location>
</feature>
<dbReference type="AlphaFoldDB" id="A0AAJ0BPV0"/>
<feature type="compositionally biased region" description="Polar residues" evidence="1">
    <location>
        <begin position="161"/>
        <end position="174"/>
    </location>
</feature>
<sequence>MPVICCCRIPRFPKPRSLLAKDAIRSASTPRDRPPGPLTLNPVTPASTEFASVRYPSPSSVNSSIPTGIAPMDAVELGQLVVEDSDTDDDIENRTPRSKSPGTLQLVRARVRRHLSQDSLPRRKSRSAVGSSRTEIERRAELKRLMHKRIQEELRSEESPDTTGSDITSSIPQPIQSMDLLPGGGPRDNIEFQVAEDTKREPQCMCHVQPGDAPFPLALDRISKSDRASSPEPRRVSCPDPIPKPASQSIVRERSSLPHLPPSPEILPRGSRSTHETSSIGSWRLFFSSGQLDELLGYTDHGRHPSDDPSTQRLPLGPTSAFPVSPSRETQSQCHAHAAPARQATPANEQLDLPDQSPLSTWLRSQGLASKSPPIPGLRVSSEDDPDGTIEEAEVVYLRRCSSVQKRPVQQAEQSRSESVHLFDMDIPRQLATHAFTPEGSGNGSTQNISNGGPISGDTQIEKQDVGDGAFEGSRKDQLSTSEPPSSREVTGPSSVYPSTANSAEPSPGASSHQVPDWSMNHGRRPSYTTSSYNWIGNSGNPFTATLSGGSSRPTVEEAPLNEPRPDSFTRTRPDQPVTDSTPFGRTTRDPSFDQAERRLGRFRLGSGAPATFITKFQKRADDSEPQKKPSMFARFQSPRPGRPSPPSESFDGASQSDEDEITPSLSPKYVFGSNIGQEPSETNKETVPSPCRVPTPGILKDEEITAELWKKAFREDARLRKESVTKYDSRNRRSSYPNHPCKTQPGQDSVLGPNKSSLAVYHTNCANNSEEVSPVSTASGRFTPSPLTMSHHEDKASTVVDQSPILPFAYSSGASPGPHERASRGTPVSWASFPSYNRMERNNAASDGGHLSKASREVAEEGAHQSLHHVDQNAPQHAHREAHQHVHEKVKATHRSSNGKSKSLPGRFRKAFKHGLNKLIPSKFSPNRDSKKPKEPTDRYKRKLEYPELEIPPTAAGAEELKLLEHEIGHMKGLPCGNLPPTVRNPEGTNADLGNKMARILSTDGAGGSYRPETPAPSYALDSTTASTERYTTPVSFMSTNHDNLSFHSYLRSRPPSGSMVRFSEAVEVASIVSLTREEAGLGRKLRSATVSEVDSGFGGSTTGASKAETWSGRSRTLPHLSTERLERIDGIEWRREPSGAGMRNEGASI</sequence>
<feature type="compositionally biased region" description="Basic and acidic residues" evidence="1">
    <location>
        <begin position="855"/>
        <end position="872"/>
    </location>
</feature>
<dbReference type="EMBL" id="MU839827">
    <property type="protein sequence ID" value="KAK1761193.1"/>
    <property type="molecule type" value="Genomic_DNA"/>
</dbReference>
<feature type="compositionally biased region" description="Basic and acidic residues" evidence="1">
    <location>
        <begin position="415"/>
        <end position="427"/>
    </location>
</feature>
<feature type="compositionally biased region" description="Basic and acidic residues" evidence="1">
    <location>
        <begin position="225"/>
        <end position="237"/>
    </location>
</feature>
<organism evidence="2 3">
    <name type="scientific">Echria macrotheca</name>
    <dbReference type="NCBI Taxonomy" id="438768"/>
    <lineage>
        <taxon>Eukaryota</taxon>
        <taxon>Fungi</taxon>
        <taxon>Dikarya</taxon>
        <taxon>Ascomycota</taxon>
        <taxon>Pezizomycotina</taxon>
        <taxon>Sordariomycetes</taxon>
        <taxon>Sordariomycetidae</taxon>
        <taxon>Sordariales</taxon>
        <taxon>Schizotheciaceae</taxon>
        <taxon>Echria</taxon>
    </lineage>
</organism>
<feature type="compositionally biased region" description="Polar residues" evidence="1">
    <location>
        <begin position="444"/>
        <end position="459"/>
    </location>
</feature>
<feature type="compositionally biased region" description="Polar residues" evidence="1">
    <location>
        <begin position="357"/>
        <end position="369"/>
    </location>
</feature>
<feature type="region of interest" description="Disordered" evidence="1">
    <location>
        <begin position="20"/>
        <end position="45"/>
    </location>
</feature>
<feature type="region of interest" description="Disordered" evidence="1">
    <location>
        <begin position="84"/>
        <end position="138"/>
    </location>
</feature>
<feature type="region of interest" description="Disordered" evidence="1">
    <location>
        <begin position="403"/>
        <end position="523"/>
    </location>
</feature>
<feature type="region of interest" description="Disordered" evidence="1">
    <location>
        <begin position="538"/>
        <end position="594"/>
    </location>
</feature>
<feature type="region of interest" description="Disordered" evidence="1">
    <location>
        <begin position="151"/>
        <end position="174"/>
    </location>
</feature>
<protein>
    <submittedName>
        <fullName evidence="2">Uncharacterized protein</fullName>
    </submittedName>
</protein>
<reference evidence="2" key="1">
    <citation type="submission" date="2023-06" db="EMBL/GenBank/DDBJ databases">
        <title>Genome-scale phylogeny and comparative genomics of the fungal order Sordariales.</title>
        <authorList>
            <consortium name="Lawrence Berkeley National Laboratory"/>
            <person name="Hensen N."/>
            <person name="Bonometti L."/>
            <person name="Westerberg I."/>
            <person name="Brannstrom I.O."/>
            <person name="Guillou S."/>
            <person name="Cros-Aarteil S."/>
            <person name="Calhoun S."/>
            <person name="Haridas S."/>
            <person name="Kuo A."/>
            <person name="Mondo S."/>
            <person name="Pangilinan J."/>
            <person name="Riley R."/>
            <person name="Labutti K."/>
            <person name="Andreopoulos B."/>
            <person name="Lipzen A."/>
            <person name="Chen C."/>
            <person name="Yanf M."/>
            <person name="Daum C."/>
            <person name="Ng V."/>
            <person name="Clum A."/>
            <person name="Steindorff A."/>
            <person name="Ohm R."/>
            <person name="Martin F."/>
            <person name="Silar P."/>
            <person name="Natvig D."/>
            <person name="Lalanne C."/>
            <person name="Gautier V."/>
            <person name="Ament-Velasquez S.L."/>
            <person name="Kruys A."/>
            <person name="Hutchinson M.I."/>
            <person name="Powell A.J."/>
            <person name="Barry K."/>
            <person name="Miller A.N."/>
            <person name="Grigoriev I.V."/>
            <person name="Debuchy R."/>
            <person name="Gladieux P."/>
            <person name="Thoren M.H."/>
            <person name="Johannesson H."/>
        </authorList>
    </citation>
    <scope>NUCLEOTIDE SEQUENCE</scope>
    <source>
        <strain evidence="2">PSN4</strain>
    </source>
</reference>
<evidence type="ECO:0000313" key="3">
    <source>
        <dbReference type="Proteomes" id="UP001239445"/>
    </source>
</evidence>
<feature type="region of interest" description="Disordered" evidence="1">
    <location>
        <begin position="297"/>
        <end position="391"/>
    </location>
</feature>
<feature type="compositionally biased region" description="Basic residues" evidence="1">
    <location>
        <begin position="908"/>
        <end position="917"/>
    </location>
</feature>
<feature type="region of interest" description="Disordered" evidence="1">
    <location>
        <begin position="842"/>
        <end position="942"/>
    </location>
</feature>
<feature type="region of interest" description="Disordered" evidence="1">
    <location>
        <begin position="618"/>
        <end position="697"/>
    </location>
</feature>
<feature type="compositionally biased region" description="Polar residues" evidence="1">
    <location>
        <begin position="479"/>
        <end position="514"/>
    </location>
</feature>
<feature type="compositionally biased region" description="Low complexity" evidence="1">
    <location>
        <begin position="335"/>
        <end position="347"/>
    </location>
</feature>
<feature type="region of interest" description="Disordered" evidence="1">
    <location>
        <begin position="1006"/>
        <end position="1026"/>
    </location>
</feature>
<feature type="compositionally biased region" description="Basic and acidic residues" evidence="1">
    <location>
        <begin position="564"/>
        <end position="574"/>
    </location>
</feature>
<feature type="compositionally biased region" description="Basic and acidic residues" evidence="1">
    <location>
        <begin position="927"/>
        <end position="942"/>
    </location>
</feature>
<evidence type="ECO:0000256" key="1">
    <source>
        <dbReference type="SAM" id="MobiDB-lite"/>
    </source>
</evidence>
<gene>
    <name evidence="2" type="ORF">QBC47DRAFT_397166</name>
</gene>
<accession>A0AAJ0BPV0</accession>
<name>A0AAJ0BPV0_9PEZI</name>
<feature type="region of interest" description="Disordered" evidence="1">
    <location>
        <begin position="225"/>
        <end position="275"/>
    </location>
</feature>
<comment type="caution">
    <text evidence="2">The sequence shown here is derived from an EMBL/GenBank/DDBJ whole genome shotgun (WGS) entry which is preliminary data.</text>
</comment>
<evidence type="ECO:0000313" key="2">
    <source>
        <dbReference type="EMBL" id="KAK1761193.1"/>
    </source>
</evidence>
<feature type="region of interest" description="Disordered" evidence="1">
    <location>
        <begin position="725"/>
        <end position="753"/>
    </location>
</feature>
<keyword evidence="3" id="KW-1185">Reference proteome</keyword>
<proteinExistence type="predicted"/>
<feature type="compositionally biased region" description="Basic and acidic residues" evidence="1">
    <location>
        <begin position="879"/>
        <end position="892"/>
    </location>
</feature>
<feature type="compositionally biased region" description="Basic and acidic residues" evidence="1">
    <location>
        <begin position="619"/>
        <end position="628"/>
    </location>
</feature>